<dbReference type="STRING" id="1777140.AWB79_07405"/>
<dbReference type="PANTHER" id="PTHR30466">
    <property type="entry name" value="FLAVIN REDUCTASE"/>
    <property type="match status" value="1"/>
</dbReference>
<evidence type="ECO:0000313" key="5">
    <source>
        <dbReference type="Proteomes" id="UP000054851"/>
    </source>
</evidence>
<evidence type="ECO:0000259" key="3">
    <source>
        <dbReference type="SMART" id="SM00903"/>
    </source>
</evidence>
<dbReference type="EMBL" id="FCOA02000055">
    <property type="protein sequence ID" value="SAK97005.1"/>
    <property type="molecule type" value="Genomic_DNA"/>
</dbReference>
<comment type="caution">
    <text evidence="4">The sequence shown here is derived from an EMBL/GenBank/DDBJ whole genome shotgun (WGS) entry which is preliminary data.</text>
</comment>
<dbReference type="PANTHER" id="PTHR30466:SF1">
    <property type="entry name" value="FMN REDUCTASE (NADH) RUTF"/>
    <property type="match status" value="1"/>
</dbReference>
<keyword evidence="5" id="KW-1185">Reference proteome</keyword>
<dbReference type="RefSeq" id="WP_061172402.1">
    <property type="nucleotide sequence ID" value="NZ_FCOA02000055.1"/>
</dbReference>
<gene>
    <name evidence="4" type="ORF">AWB79_07405</name>
</gene>
<evidence type="ECO:0000313" key="4">
    <source>
        <dbReference type="EMBL" id="SAK97005.1"/>
    </source>
</evidence>
<feature type="region of interest" description="Disordered" evidence="2">
    <location>
        <begin position="1"/>
        <end position="20"/>
    </location>
</feature>
<dbReference type="Gene3D" id="2.30.110.10">
    <property type="entry name" value="Electron Transport, Fmn-binding Protein, Chain A"/>
    <property type="match status" value="1"/>
</dbReference>
<dbReference type="SMART" id="SM00903">
    <property type="entry name" value="Flavin_Reduct"/>
    <property type="match status" value="1"/>
</dbReference>
<dbReference type="Proteomes" id="UP000054851">
    <property type="component" value="Unassembled WGS sequence"/>
</dbReference>
<organism evidence="4 5">
    <name type="scientific">Caballeronia hypogeia</name>
    <dbReference type="NCBI Taxonomy" id="1777140"/>
    <lineage>
        <taxon>Bacteria</taxon>
        <taxon>Pseudomonadati</taxon>
        <taxon>Pseudomonadota</taxon>
        <taxon>Betaproteobacteria</taxon>
        <taxon>Burkholderiales</taxon>
        <taxon>Burkholderiaceae</taxon>
        <taxon>Caballeronia</taxon>
    </lineage>
</organism>
<accession>A0A158DQZ9</accession>
<feature type="domain" description="Flavin reductase like" evidence="3">
    <location>
        <begin position="34"/>
        <end position="177"/>
    </location>
</feature>
<dbReference type="GO" id="GO:0042602">
    <property type="term" value="F:riboflavin reductase (NADPH) activity"/>
    <property type="evidence" value="ECO:0007669"/>
    <property type="project" value="TreeGrafter"/>
</dbReference>
<reference evidence="4" key="1">
    <citation type="submission" date="2016-01" db="EMBL/GenBank/DDBJ databases">
        <authorList>
            <person name="Peeters C."/>
        </authorList>
    </citation>
    <scope>NUCLEOTIDE SEQUENCE</scope>
    <source>
        <strain evidence="4">LMG 29322</strain>
    </source>
</reference>
<sequence>MDATIERASAVKGGGATKDASNLPSDRQLFRAVAGSWAAGVAVITSIDAAGAPHGLTMTAVSSLSIDPQQFLISVAETSETLRAIRESNVFCINMLESRQEEVSRRFATKTPDKFDGVAYTSLPSGAPLIDEALAYVECEVVQMFKSGDHQLIVGAVLGLATFDGEPLLHYRGGYKRLTS</sequence>
<evidence type="ECO:0000256" key="2">
    <source>
        <dbReference type="SAM" id="MobiDB-lite"/>
    </source>
</evidence>
<keyword evidence="1" id="KW-0560">Oxidoreductase</keyword>
<dbReference type="InterPro" id="IPR012349">
    <property type="entry name" value="Split_barrel_FMN-bd"/>
</dbReference>
<dbReference type="InterPro" id="IPR050268">
    <property type="entry name" value="NADH-dep_flavin_reductase"/>
</dbReference>
<protein>
    <submittedName>
        <fullName evidence="4">Flavin reductase domain-containing protein</fullName>
    </submittedName>
</protein>
<evidence type="ECO:0000256" key="1">
    <source>
        <dbReference type="ARBA" id="ARBA00023002"/>
    </source>
</evidence>
<name>A0A158DQZ9_9BURK</name>
<dbReference type="AlphaFoldDB" id="A0A158DQZ9"/>
<dbReference type="Pfam" id="PF01613">
    <property type="entry name" value="Flavin_Reduct"/>
    <property type="match status" value="1"/>
</dbReference>
<dbReference type="OrthoDB" id="9792858at2"/>
<dbReference type="GO" id="GO:0010181">
    <property type="term" value="F:FMN binding"/>
    <property type="evidence" value="ECO:0007669"/>
    <property type="project" value="InterPro"/>
</dbReference>
<proteinExistence type="predicted"/>
<dbReference type="InterPro" id="IPR002563">
    <property type="entry name" value="Flavin_Rdtase-like_dom"/>
</dbReference>
<dbReference type="SUPFAM" id="SSF50475">
    <property type="entry name" value="FMN-binding split barrel"/>
    <property type="match status" value="1"/>
</dbReference>